<evidence type="ECO:0000313" key="4">
    <source>
        <dbReference type="Proteomes" id="UP001519296"/>
    </source>
</evidence>
<evidence type="ECO:0000256" key="1">
    <source>
        <dbReference type="ARBA" id="ARBA00034117"/>
    </source>
</evidence>
<keyword evidence="4" id="KW-1185">Reference proteome</keyword>
<dbReference type="Proteomes" id="UP001519296">
    <property type="component" value="Unassembled WGS sequence"/>
</dbReference>
<reference evidence="3 4" key="1">
    <citation type="submission" date="2018-02" db="EMBL/GenBank/DDBJ databases">
        <title>Draft genome sequence of Streptococcus oricebi CCUG 70868T type strain.</title>
        <authorList>
            <person name="Mendez V."/>
            <person name="Salva-Serra F."/>
            <person name="Jaen-Luchoro D."/>
            <person name="Gonzales-Siles L."/>
            <person name="Karlsson R."/>
            <person name="Engstrom-Jakobsson H."/>
            <person name="Busquets A."/>
            <person name="Gomila M."/>
            <person name="Pineiro-Iglesias B."/>
            <person name="Bennasar-Figueras A."/>
            <person name="Seeger M."/>
            <person name="Moore E."/>
        </authorList>
    </citation>
    <scope>NUCLEOTIDE SEQUENCE [LARGE SCALE GENOMIC DNA]</scope>
    <source>
        <strain evidence="3 4">CCUG 70868</strain>
    </source>
</reference>
<organism evidence="3 4">
    <name type="scientific">Streptococcus oricebi</name>
    <dbReference type="NCBI Taxonomy" id="1547447"/>
    <lineage>
        <taxon>Bacteria</taxon>
        <taxon>Bacillati</taxon>
        <taxon>Bacillota</taxon>
        <taxon>Bacilli</taxon>
        <taxon>Lactobacillales</taxon>
        <taxon>Streptococcaceae</taxon>
        <taxon>Streptococcus</taxon>
    </lineage>
</organism>
<dbReference type="InterPro" id="IPR006829">
    <property type="entry name" value="LXG_dom"/>
</dbReference>
<proteinExistence type="inferred from homology"/>
<comment type="similarity">
    <text evidence="1">In the N-terminal section; belongs to the LXG family.</text>
</comment>
<dbReference type="PROSITE" id="PS51756">
    <property type="entry name" value="LXG"/>
    <property type="match status" value="1"/>
</dbReference>
<sequence>MKEIRRMQMGIKVDMAALSSQASTGQTVMTARANGYQSLITALQSFINAADLQGAAHNAEKDYAMGQVLPLLNGLILLTEDGAADLVELSNKYASEVGESLDEDELTSLLEACQKVRGNQEAILANMTASNPSSTLVMGPVLGTIEALRTKEKDIQDKLDKLRKFNASAASIFTGIDNLTQAVTTALNQLQGSYDTSTGTYKLSADRTWIGEIDIYRNSKMKHVEKRIEQIKNSNLSEEEKANQIVKAYEDYLYATNREAFDEYSKKRKAIIEEEKRKGIEEKDIKLNAKNPKVKNMEDELEKNLQKSGVDIKVLLQEIGDHILEIEKLKLVNFTPIAGTSIIKNWDFADLVNTGKPLDLKNRVYDEKSGYSVWARQWAKGISSDYTGNYLYGYIGKGYLNAADSYLKSMAGLAQVFSDLDIIKYGKSLFKGEYGDNSGDAKAIQDGIDAYKRREK</sequence>
<comment type="caution">
    <text evidence="3">The sequence shown here is derived from an EMBL/GenBank/DDBJ whole genome shotgun (WGS) entry which is preliminary data.</text>
</comment>
<feature type="domain" description="LXG" evidence="2">
    <location>
        <begin position="9"/>
        <end position="230"/>
    </location>
</feature>
<name>A0ABS5B4D2_9STRE</name>
<accession>A0ABS5B4D2</accession>
<evidence type="ECO:0000313" key="3">
    <source>
        <dbReference type="EMBL" id="MBP2623693.1"/>
    </source>
</evidence>
<evidence type="ECO:0000259" key="2">
    <source>
        <dbReference type="PROSITE" id="PS51756"/>
    </source>
</evidence>
<dbReference type="EMBL" id="PRDG01000004">
    <property type="protein sequence ID" value="MBP2623693.1"/>
    <property type="molecule type" value="Genomic_DNA"/>
</dbReference>
<gene>
    <name evidence="3" type="ORF">C4K46_07030</name>
</gene>
<protein>
    <recommendedName>
        <fullName evidence="2">LXG domain-containing protein</fullName>
    </recommendedName>
</protein>